<dbReference type="KEGG" id="ares:IWH25_07205"/>
<feature type="domain" description="RNA polymerase sigma-70 region 2" evidence="7">
    <location>
        <begin position="11"/>
        <end position="76"/>
    </location>
</feature>
<dbReference type="InterPro" id="IPR014289">
    <property type="entry name" value="RNA_pol_sigma-24-rel"/>
</dbReference>
<feature type="domain" description="RNA polymerase sigma factor 70 region 4 type 2" evidence="8">
    <location>
        <begin position="123"/>
        <end position="174"/>
    </location>
</feature>
<dbReference type="Pfam" id="PF04542">
    <property type="entry name" value="Sigma70_r2"/>
    <property type="match status" value="1"/>
</dbReference>
<keyword evidence="2 6" id="KW-0805">Transcription regulation</keyword>
<evidence type="ECO:0000256" key="3">
    <source>
        <dbReference type="ARBA" id="ARBA00023082"/>
    </source>
</evidence>
<keyword evidence="3 6" id="KW-0731">Sigma factor</keyword>
<dbReference type="PROSITE" id="PS01063">
    <property type="entry name" value="SIGMA70_ECF"/>
    <property type="match status" value="1"/>
</dbReference>
<evidence type="ECO:0000256" key="2">
    <source>
        <dbReference type="ARBA" id="ARBA00023015"/>
    </source>
</evidence>
<dbReference type="Proteomes" id="UP000663444">
    <property type="component" value="Chromosome"/>
</dbReference>
<dbReference type="GO" id="GO:0003677">
    <property type="term" value="F:DNA binding"/>
    <property type="evidence" value="ECO:0007669"/>
    <property type="project" value="UniProtKB-KW"/>
</dbReference>
<name>A0A974Y573_9RHOO</name>
<evidence type="ECO:0000259" key="7">
    <source>
        <dbReference type="Pfam" id="PF04542"/>
    </source>
</evidence>
<evidence type="ECO:0000313" key="10">
    <source>
        <dbReference type="Proteomes" id="UP000663444"/>
    </source>
</evidence>
<evidence type="ECO:0000256" key="5">
    <source>
        <dbReference type="ARBA" id="ARBA00023163"/>
    </source>
</evidence>
<dbReference type="SUPFAM" id="SSF88659">
    <property type="entry name" value="Sigma3 and sigma4 domains of RNA polymerase sigma factors"/>
    <property type="match status" value="1"/>
</dbReference>
<dbReference type="EMBL" id="CP064781">
    <property type="protein sequence ID" value="QRJ65120.1"/>
    <property type="molecule type" value="Genomic_DNA"/>
</dbReference>
<comment type="similarity">
    <text evidence="1 6">Belongs to the sigma-70 factor family. ECF subfamily.</text>
</comment>
<organism evidence="9 10">
    <name type="scientific">Azospira restricta</name>
    <dbReference type="NCBI Taxonomy" id="404405"/>
    <lineage>
        <taxon>Bacteria</taxon>
        <taxon>Pseudomonadati</taxon>
        <taxon>Pseudomonadota</taxon>
        <taxon>Betaproteobacteria</taxon>
        <taxon>Rhodocyclales</taxon>
        <taxon>Rhodocyclaceae</taxon>
        <taxon>Azospira</taxon>
    </lineage>
</organism>
<dbReference type="Gene3D" id="1.10.10.10">
    <property type="entry name" value="Winged helix-like DNA-binding domain superfamily/Winged helix DNA-binding domain"/>
    <property type="match status" value="1"/>
</dbReference>
<dbReference type="InterPro" id="IPR014284">
    <property type="entry name" value="RNA_pol_sigma-70_dom"/>
</dbReference>
<evidence type="ECO:0000259" key="8">
    <source>
        <dbReference type="Pfam" id="PF08281"/>
    </source>
</evidence>
<protein>
    <recommendedName>
        <fullName evidence="6">RNA polymerase sigma factor</fullName>
    </recommendedName>
</protein>
<evidence type="ECO:0000256" key="6">
    <source>
        <dbReference type="RuleBase" id="RU000716"/>
    </source>
</evidence>
<dbReference type="GO" id="GO:0006352">
    <property type="term" value="P:DNA-templated transcription initiation"/>
    <property type="evidence" value="ECO:0007669"/>
    <property type="project" value="InterPro"/>
</dbReference>
<dbReference type="InterPro" id="IPR007627">
    <property type="entry name" value="RNA_pol_sigma70_r2"/>
</dbReference>
<dbReference type="Gene3D" id="1.10.1740.10">
    <property type="match status" value="1"/>
</dbReference>
<dbReference type="NCBIfam" id="TIGR02937">
    <property type="entry name" value="sigma70-ECF"/>
    <property type="match status" value="1"/>
</dbReference>
<dbReference type="PANTHER" id="PTHR43133">
    <property type="entry name" value="RNA POLYMERASE ECF-TYPE SIGMA FACTO"/>
    <property type="match status" value="1"/>
</dbReference>
<keyword evidence="4 6" id="KW-0238">DNA-binding</keyword>
<keyword evidence="10" id="KW-1185">Reference proteome</keyword>
<dbReference type="InterPro" id="IPR000838">
    <property type="entry name" value="RNA_pol_sigma70_ECF_CS"/>
</dbReference>
<evidence type="ECO:0000313" key="9">
    <source>
        <dbReference type="EMBL" id="QRJ65120.1"/>
    </source>
</evidence>
<evidence type="ECO:0000256" key="1">
    <source>
        <dbReference type="ARBA" id="ARBA00010641"/>
    </source>
</evidence>
<dbReference type="SUPFAM" id="SSF88946">
    <property type="entry name" value="Sigma2 domain of RNA polymerase sigma factors"/>
    <property type="match status" value="1"/>
</dbReference>
<gene>
    <name evidence="9" type="ORF">IWH25_07205</name>
</gene>
<dbReference type="NCBIfam" id="TIGR02943">
    <property type="entry name" value="Sig70_famx1"/>
    <property type="match status" value="1"/>
</dbReference>
<sequence>MADQQFEAELNRLRPTLLRFAVLQLRDEQSAEDVVQDTLLAALQGRDRFAGRAQLKTWLVSILKNKIVDRIRQRSREAPLPEAGDSEAEDFDALFADDGHWREPPADWGDPARALEQGRFYEVLELCMRALPENLARVFLMREILEMETEEICKELQISSSNCWVVLYRARMRLRECLQLRWFGDGEQTV</sequence>
<proteinExistence type="inferred from homology"/>
<accession>A0A974Y573</accession>
<reference evidence="9" key="1">
    <citation type="submission" date="2020-11" db="EMBL/GenBank/DDBJ databases">
        <title>Azospira restricta DSM 18626 genome sequence.</title>
        <authorList>
            <person name="Moe W.M."/>
        </authorList>
    </citation>
    <scope>NUCLEOTIDE SEQUENCE</scope>
    <source>
        <strain evidence="9">DSM 18626</strain>
    </source>
</reference>
<dbReference type="InterPro" id="IPR013325">
    <property type="entry name" value="RNA_pol_sigma_r2"/>
</dbReference>
<evidence type="ECO:0000256" key="4">
    <source>
        <dbReference type="ARBA" id="ARBA00023125"/>
    </source>
</evidence>
<dbReference type="InterPro" id="IPR039425">
    <property type="entry name" value="RNA_pol_sigma-70-like"/>
</dbReference>
<dbReference type="AlphaFoldDB" id="A0A974Y573"/>
<dbReference type="Pfam" id="PF08281">
    <property type="entry name" value="Sigma70_r4_2"/>
    <property type="match status" value="1"/>
</dbReference>
<dbReference type="GO" id="GO:0016987">
    <property type="term" value="F:sigma factor activity"/>
    <property type="evidence" value="ECO:0007669"/>
    <property type="project" value="UniProtKB-KW"/>
</dbReference>
<dbReference type="InterPro" id="IPR013324">
    <property type="entry name" value="RNA_pol_sigma_r3/r4-like"/>
</dbReference>
<dbReference type="NCBIfam" id="NF009173">
    <property type="entry name" value="PRK12520.1"/>
    <property type="match status" value="1"/>
</dbReference>
<dbReference type="InterPro" id="IPR036388">
    <property type="entry name" value="WH-like_DNA-bd_sf"/>
</dbReference>
<keyword evidence="5 6" id="KW-0804">Transcription</keyword>
<dbReference type="PANTHER" id="PTHR43133:SF8">
    <property type="entry name" value="RNA POLYMERASE SIGMA FACTOR HI_1459-RELATED"/>
    <property type="match status" value="1"/>
</dbReference>
<dbReference type="RefSeq" id="WP_203388644.1">
    <property type="nucleotide sequence ID" value="NZ_CP064781.1"/>
</dbReference>
<dbReference type="InterPro" id="IPR013249">
    <property type="entry name" value="RNA_pol_sigma70_r4_t2"/>
</dbReference>